<organism evidence="1 2">
    <name type="scientific">Stylosanthes scabra</name>
    <dbReference type="NCBI Taxonomy" id="79078"/>
    <lineage>
        <taxon>Eukaryota</taxon>
        <taxon>Viridiplantae</taxon>
        <taxon>Streptophyta</taxon>
        <taxon>Embryophyta</taxon>
        <taxon>Tracheophyta</taxon>
        <taxon>Spermatophyta</taxon>
        <taxon>Magnoliopsida</taxon>
        <taxon>eudicotyledons</taxon>
        <taxon>Gunneridae</taxon>
        <taxon>Pentapetalae</taxon>
        <taxon>rosids</taxon>
        <taxon>fabids</taxon>
        <taxon>Fabales</taxon>
        <taxon>Fabaceae</taxon>
        <taxon>Papilionoideae</taxon>
        <taxon>50 kb inversion clade</taxon>
        <taxon>dalbergioids sensu lato</taxon>
        <taxon>Dalbergieae</taxon>
        <taxon>Pterocarpus clade</taxon>
        <taxon>Stylosanthes</taxon>
    </lineage>
</organism>
<comment type="caution">
    <text evidence="1">The sequence shown here is derived from an EMBL/GenBank/DDBJ whole genome shotgun (WGS) entry which is preliminary data.</text>
</comment>
<accession>A0ABU6R4Y7</accession>
<reference evidence="1 2" key="1">
    <citation type="journal article" date="2023" name="Plants (Basel)">
        <title>Bridging the Gap: Combining Genomics and Transcriptomics Approaches to Understand Stylosanthes scabra, an Orphan Legume from the Brazilian Caatinga.</title>
        <authorList>
            <person name="Ferreira-Neto J.R.C."/>
            <person name="da Silva M.D."/>
            <person name="Binneck E."/>
            <person name="de Melo N.F."/>
            <person name="da Silva R.H."/>
            <person name="de Melo A.L.T.M."/>
            <person name="Pandolfi V."/>
            <person name="Bustamante F.O."/>
            <person name="Brasileiro-Vidal A.C."/>
            <person name="Benko-Iseppon A.M."/>
        </authorList>
    </citation>
    <scope>NUCLEOTIDE SEQUENCE [LARGE SCALE GENOMIC DNA]</scope>
    <source>
        <tissue evidence="1">Leaves</tissue>
    </source>
</reference>
<gene>
    <name evidence="1" type="ORF">PIB30_007436</name>
</gene>
<protein>
    <submittedName>
        <fullName evidence="1">Uncharacterized protein</fullName>
    </submittedName>
</protein>
<evidence type="ECO:0000313" key="2">
    <source>
        <dbReference type="Proteomes" id="UP001341840"/>
    </source>
</evidence>
<dbReference type="Proteomes" id="UP001341840">
    <property type="component" value="Unassembled WGS sequence"/>
</dbReference>
<dbReference type="EMBL" id="JASCZI010030224">
    <property type="protein sequence ID" value="MED6118931.1"/>
    <property type="molecule type" value="Genomic_DNA"/>
</dbReference>
<name>A0ABU6R4Y7_9FABA</name>
<evidence type="ECO:0000313" key="1">
    <source>
        <dbReference type="EMBL" id="MED6118931.1"/>
    </source>
</evidence>
<sequence length="115" mass="13233">MWSGWVTALRRQQLRLLLPSRRRPRTSMQCYDGADNVHTSDATRLRRLCCCGDDDGMRCGPDETKITLRWPFPSCDSEMDMFHRFRGHETDTGVNSISNCPGIQSRCTKANAYCR</sequence>
<keyword evidence="2" id="KW-1185">Reference proteome</keyword>
<proteinExistence type="predicted"/>